<dbReference type="Gene3D" id="4.10.240.10">
    <property type="entry name" value="Zn(2)-C6 fungal-type DNA-binding domain"/>
    <property type="match status" value="2"/>
</dbReference>
<comment type="caution">
    <text evidence="3">The sequence shown here is derived from an EMBL/GenBank/DDBJ whole genome shotgun (WGS) entry which is preliminary data.</text>
</comment>
<evidence type="ECO:0000256" key="1">
    <source>
        <dbReference type="SAM" id="MobiDB-lite"/>
    </source>
</evidence>
<protein>
    <recommendedName>
        <fullName evidence="2">Zn(2)-C6 fungal-type domain-containing protein</fullName>
    </recommendedName>
</protein>
<dbReference type="PROSITE" id="PS50048">
    <property type="entry name" value="ZN2_CY6_FUNGAL_2"/>
    <property type="match status" value="2"/>
</dbReference>
<dbReference type="Proteomes" id="UP001219525">
    <property type="component" value="Unassembled WGS sequence"/>
</dbReference>
<feature type="domain" description="Zn(2)-C6 fungal-type" evidence="2">
    <location>
        <begin position="91"/>
        <end position="122"/>
    </location>
</feature>
<dbReference type="GO" id="GO:0008270">
    <property type="term" value="F:zinc ion binding"/>
    <property type="evidence" value="ECO:0007669"/>
    <property type="project" value="InterPro"/>
</dbReference>
<name>A0AAD6UVH2_9AGAR</name>
<feature type="region of interest" description="Disordered" evidence="1">
    <location>
        <begin position="123"/>
        <end position="144"/>
    </location>
</feature>
<keyword evidence="4" id="KW-1185">Reference proteome</keyword>
<feature type="compositionally biased region" description="Polar residues" evidence="1">
    <location>
        <begin position="135"/>
        <end position="144"/>
    </location>
</feature>
<dbReference type="SMART" id="SM00066">
    <property type="entry name" value="GAL4"/>
    <property type="match status" value="2"/>
</dbReference>
<dbReference type="EMBL" id="JARJCW010000108">
    <property type="protein sequence ID" value="KAJ7193480.1"/>
    <property type="molecule type" value="Genomic_DNA"/>
</dbReference>
<dbReference type="Pfam" id="PF00172">
    <property type="entry name" value="Zn_clus"/>
    <property type="match status" value="2"/>
</dbReference>
<feature type="compositionally biased region" description="Basic residues" evidence="1">
    <location>
        <begin position="123"/>
        <end position="132"/>
    </location>
</feature>
<dbReference type="InterPro" id="IPR036864">
    <property type="entry name" value="Zn2-C6_fun-type_DNA-bd_sf"/>
</dbReference>
<dbReference type="AlphaFoldDB" id="A0AAD6UVH2"/>
<evidence type="ECO:0000313" key="4">
    <source>
        <dbReference type="Proteomes" id="UP001219525"/>
    </source>
</evidence>
<accession>A0AAD6UVH2</accession>
<evidence type="ECO:0000259" key="2">
    <source>
        <dbReference type="PROSITE" id="PS50048"/>
    </source>
</evidence>
<dbReference type="InterPro" id="IPR001138">
    <property type="entry name" value="Zn2Cys6_DnaBD"/>
</dbReference>
<dbReference type="CDD" id="cd00067">
    <property type="entry name" value="GAL4"/>
    <property type="match status" value="2"/>
</dbReference>
<dbReference type="SUPFAM" id="SSF57701">
    <property type="entry name" value="Zn2/Cys6 DNA-binding domain"/>
    <property type="match status" value="2"/>
</dbReference>
<evidence type="ECO:0000313" key="3">
    <source>
        <dbReference type="EMBL" id="KAJ7193480.1"/>
    </source>
</evidence>
<feature type="region of interest" description="Disordered" evidence="1">
    <location>
        <begin position="1"/>
        <end position="37"/>
    </location>
</feature>
<proteinExistence type="predicted"/>
<dbReference type="GO" id="GO:0000981">
    <property type="term" value="F:DNA-binding transcription factor activity, RNA polymerase II-specific"/>
    <property type="evidence" value="ECO:0007669"/>
    <property type="project" value="InterPro"/>
</dbReference>
<feature type="compositionally biased region" description="Polar residues" evidence="1">
    <location>
        <begin position="19"/>
        <end position="31"/>
    </location>
</feature>
<gene>
    <name evidence="3" type="ORF">GGX14DRAFT_478216</name>
</gene>
<organism evidence="3 4">
    <name type="scientific">Mycena pura</name>
    <dbReference type="NCBI Taxonomy" id="153505"/>
    <lineage>
        <taxon>Eukaryota</taxon>
        <taxon>Fungi</taxon>
        <taxon>Dikarya</taxon>
        <taxon>Basidiomycota</taxon>
        <taxon>Agaricomycotina</taxon>
        <taxon>Agaricomycetes</taxon>
        <taxon>Agaricomycetidae</taxon>
        <taxon>Agaricales</taxon>
        <taxon>Marasmiineae</taxon>
        <taxon>Mycenaceae</taxon>
        <taxon>Mycena</taxon>
    </lineage>
</organism>
<reference evidence="3" key="1">
    <citation type="submission" date="2023-03" db="EMBL/GenBank/DDBJ databases">
        <title>Massive genome expansion in bonnet fungi (Mycena s.s.) driven by repeated elements and novel gene families across ecological guilds.</title>
        <authorList>
            <consortium name="Lawrence Berkeley National Laboratory"/>
            <person name="Harder C.B."/>
            <person name="Miyauchi S."/>
            <person name="Viragh M."/>
            <person name="Kuo A."/>
            <person name="Thoen E."/>
            <person name="Andreopoulos B."/>
            <person name="Lu D."/>
            <person name="Skrede I."/>
            <person name="Drula E."/>
            <person name="Henrissat B."/>
            <person name="Morin E."/>
            <person name="Kohler A."/>
            <person name="Barry K."/>
            <person name="LaButti K."/>
            <person name="Morin E."/>
            <person name="Salamov A."/>
            <person name="Lipzen A."/>
            <person name="Mereny Z."/>
            <person name="Hegedus B."/>
            <person name="Baldrian P."/>
            <person name="Stursova M."/>
            <person name="Weitz H."/>
            <person name="Taylor A."/>
            <person name="Grigoriev I.V."/>
            <person name="Nagy L.G."/>
            <person name="Martin F."/>
            <person name="Kauserud H."/>
        </authorList>
    </citation>
    <scope>NUCLEOTIDE SEQUENCE</scope>
    <source>
        <strain evidence="3">9144</strain>
    </source>
</reference>
<feature type="domain" description="Zn(2)-C6 fungal-type" evidence="2">
    <location>
        <begin position="46"/>
        <end position="78"/>
    </location>
</feature>
<sequence length="452" mass="49905">MPDSTSIDEASTVGDPSETRSAQHTFSSNHPSKPDVVWTSRRGKVRCDSCRLRNLKCDRVLPMCNQCRWTPPGTNCIYTPPPTPAHRGVPRCDRCRESNLKCDRMAPVCQNCRESNITDCRYTPKKRGRPPLHHPSTTRLPYNTQAPSASFMFTNISGPVENNRPFVNESISFRSDLHPRAIRSTRLSSNPTMISSSPSLPPPSVHPNHQPFISHSFPPEPVQNLYITPWSHPSFLPLPEHILRRLSGLPRSEMPSRESFDRALADFVNTLGPELRETACFPPEAYATLANCLLRGTLSRLSARLCAWATCHRLCSGSDKLNLVVAPRDAVFQAAAEDEQRMIREYRAAVDGSGRTRASSASAQKQDRDDAGAGADVVFERVPVGPQIYDCLAYAHRGHASSVAVLMEIRRLGITSITWPMAEIFITLCPLCTKADSSLATTSAASLGSSSR</sequence>